<gene>
    <name evidence="1" type="ORF">SAMN02745131_00234</name>
</gene>
<sequence>MKLFFLMIPLLGVHCITTACFQKIRERKPEVKKEIVAFQILPGNLLMHFN</sequence>
<dbReference type="RefSeq" id="WP_175545991.1">
    <property type="nucleotide sequence ID" value="NZ_FQUU01000001.1"/>
</dbReference>
<name>A0A1M4SU70_9BACT</name>
<proteinExistence type="predicted"/>
<dbReference type="STRING" id="1121884.SAMN02745131_00234"/>
<dbReference type="Proteomes" id="UP000184048">
    <property type="component" value="Unassembled WGS sequence"/>
</dbReference>
<organism evidence="1 2">
    <name type="scientific">Flavisolibacter ginsengisoli DSM 18119</name>
    <dbReference type="NCBI Taxonomy" id="1121884"/>
    <lineage>
        <taxon>Bacteria</taxon>
        <taxon>Pseudomonadati</taxon>
        <taxon>Bacteroidota</taxon>
        <taxon>Chitinophagia</taxon>
        <taxon>Chitinophagales</taxon>
        <taxon>Chitinophagaceae</taxon>
        <taxon>Flavisolibacter</taxon>
    </lineage>
</organism>
<reference evidence="1 2" key="1">
    <citation type="submission" date="2016-11" db="EMBL/GenBank/DDBJ databases">
        <authorList>
            <person name="Jaros S."/>
            <person name="Januszkiewicz K."/>
            <person name="Wedrychowicz H."/>
        </authorList>
    </citation>
    <scope>NUCLEOTIDE SEQUENCE [LARGE SCALE GENOMIC DNA]</scope>
    <source>
        <strain evidence="1 2">DSM 18119</strain>
    </source>
</reference>
<accession>A0A1M4SU70</accession>
<dbReference type="AlphaFoldDB" id="A0A1M4SU70"/>
<dbReference type="PROSITE" id="PS51257">
    <property type="entry name" value="PROKAR_LIPOPROTEIN"/>
    <property type="match status" value="1"/>
</dbReference>
<dbReference type="EMBL" id="FQUU01000001">
    <property type="protein sequence ID" value="SHE35804.1"/>
    <property type="molecule type" value="Genomic_DNA"/>
</dbReference>
<evidence type="ECO:0000313" key="2">
    <source>
        <dbReference type="Proteomes" id="UP000184048"/>
    </source>
</evidence>
<evidence type="ECO:0008006" key="3">
    <source>
        <dbReference type="Google" id="ProtNLM"/>
    </source>
</evidence>
<protein>
    <recommendedName>
        <fullName evidence="3">Lipoprotein</fullName>
    </recommendedName>
</protein>
<keyword evidence="2" id="KW-1185">Reference proteome</keyword>
<evidence type="ECO:0000313" key="1">
    <source>
        <dbReference type="EMBL" id="SHE35804.1"/>
    </source>
</evidence>